<name>N6UHU5_9HYPH</name>
<proteinExistence type="predicted"/>
<dbReference type="OrthoDB" id="9951584at2"/>
<sequence length="250" mass="28561">MPKEPDTRPQIPMHLNTVMADEAADLIEKFKDWYCQPGTRAKVEECVPRTRDFLLKYDHTPTIHGGIGECEPWIRLEDVPLPDLDETDDQMRLDLRFSALRLKTFAEGASRFLGILNEIEGLPKNANSYNDKSTNLAEWFLHERLMRTYLQLVADGKDPKDGSSVKLQDLLHTYLYQDGAQQGPIRAKVVQMVSLGLWDADPPTNNRAWRIRAGIVAVRFHYDVFTPVVAKFKPYLTGGYSKREAQADDL</sequence>
<dbReference type="AlphaFoldDB" id="N6UHU5"/>
<keyword evidence="2" id="KW-1185">Reference proteome</keyword>
<dbReference type="Proteomes" id="UP000012429">
    <property type="component" value="Unassembled WGS sequence"/>
</dbReference>
<evidence type="ECO:0000313" key="1">
    <source>
        <dbReference type="EMBL" id="ENN89818.1"/>
    </source>
</evidence>
<gene>
    <name evidence="1" type="ORF">RHSP_80953</name>
</gene>
<dbReference type="RefSeq" id="WP_004106949.1">
    <property type="nucleotide sequence ID" value="NZ_AQHN01000001.1"/>
</dbReference>
<organism evidence="1 2">
    <name type="scientific">Rhizobium freirei PRF 81</name>
    <dbReference type="NCBI Taxonomy" id="363754"/>
    <lineage>
        <taxon>Bacteria</taxon>
        <taxon>Pseudomonadati</taxon>
        <taxon>Pseudomonadota</taxon>
        <taxon>Alphaproteobacteria</taxon>
        <taxon>Hyphomicrobiales</taxon>
        <taxon>Rhizobiaceae</taxon>
        <taxon>Rhizobium/Agrobacterium group</taxon>
        <taxon>Rhizobium</taxon>
    </lineage>
</organism>
<evidence type="ECO:0000313" key="2">
    <source>
        <dbReference type="Proteomes" id="UP000012429"/>
    </source>
</evidence>
<accession>N6UHU5</accession>
<dbReference type="EMBL" id="AQHN01000001">
    <property type="protein sequence ID" value="ENN89818.1"/>
    <property type="molecule type" value="Genomic_DNA"/>
</dbReference>
<reference evidence="1 2" key="1">
    <citation type="journal article" date="2012" name="BMC Genomics">
        <title>Genomic basis of broad host range and environmental adaptability of Rhizobium tropici CIAT 899 and Rhizobium sp. PRF 81 which are used in inoculants for common bean (Phaseolus vulgaris L.).</title>
        <authorList>
            <person name="Ormeno-Orrillo E."/>
            <person name="Menna P."/>
            <person name="Almeida L.G."/>
            <person name="Ollero F.J."/>
            <person name="Nicolas M.F."/>
            <person name="Pains Rodrigues E."/>
            <person name="Shigueyoshi Nakatani A."/>
            <person name="Silva Batista J.S."/>
            <person name="Oliveira Chueire L.M."/>
            <person name="Souza R.C."/>
            <person name="Ribeiro Vasconcelos A.T."/>
            <person name="Megias M."/>
            <person name="Hungria M."/>
            <person name="Martinez-Romero E."/>
        </authorList>
    </citation>
    <scope>NUCLEOTIDE SEQUENCE [LARGE SCALE GENOMIC DNA]</scope>
    <source>
        <strain evidence="1 2">PRF 81</strain>
    </source>
</reference>
<comment type="caution">
    <text evidence="1">The sequence shown here is derived from an EMBL/GenBank/DDBJ whole genome shotgun (WGS) entry which is preliminary data.</text>
</comment>
<protein>
    <submittedName>
        <fullName evidence="1">Uncharacterized protein</fullName>
    </submittedName>
</protein>